<dbReference type="RefSeq" id="WP_268609858.1">
    <property type="nucleotide sequence ID" value="NZ_CP113797.1"/>
</dbReference>
<proteinExistence type="predicted"/>
<protein>
    <submittedName>
        <fullName evidence="2">DUF3124 domain-containing protein</fullName>
    </submittedName>
</protein>
<dbReference type="InterPro" id="IPR021471">
    <property type="entry name" value="DUF3124"/>
</dbReference>
<dbReference type="EMBL" id="CP113797">
    <property type="protein sequence ID" value="WAL60027.1"/>
    <property type="molecule type" value="Genomic_DNA"/>
</dbReference>
<dbReference type="Pfam" id="PF11322">
    <property type="entry name" value="DUF3124"/>
    <property type="match status" value="1"/>
</dbReference>
<dbReference type="Proteomes" id="UP001163152">
    <property type="component" value="Chromosome"/>
</dbReference>
<dbReference type="AlphaFoldDB" id="A0A9E8ZDV6"/>
<evidence type="ECO:0000313" key="3">
    <source>
        <dbReference type="Proteomes" id="UP001163152"/>
    </source>
</evidence>
<accession>A0A9E8ZDV6</accession>
<name>A0A9E8ZDV6_9CYAN</name>
<keyword evidence="1" id="KW-0732">Signal</keyword>
<keyword evidence="3" id="KW-1185">Reference proteome</keyword>
<gene>
    <name evidence="2" type="ORF">OXH18_23115</name>
</gene>
<organism evidence="2 3">
    <name type="scientific">Thermocoleostomius sinensis A174</name>
    <dbReference type="NCBI Taxonomy" id="2016057"/>
    <lineage>
        <taxon>Bacteria</taxon>
        <taxon>Bacillati</taxon>
        <taxon>Cyanobacteriota</taxon>
        <taxon>Cyanophyceae</taxon>
        <taxon>Oculatellales</taxon>
        <taxon>Oculatellaceae</taxon>
        <taxon>Thermocoleostomius</taxon>
    </lineage>
</organism>
<evidence type="ECO:0000256" key="1">
    <source>
        <dbReference type="SAM" id="SignalP"/>
    </source>
</evidence>
<dbReference type="KEGG" id="tsin:OXH18_23115"/>
<feature type="chain" id="PRO_5038521506" evidence="1">
    <location>
        <begin position="21"/>
        <end position="178"/>
    </location>
</feature>
<feature type="signal peptide" evidence="1">
    <location>
        <begin position="1"/>
        <end position="20"/>
    </location>
</feature>
<sequence length="178" mass="19108">MKRSVFGYVATLMISLTACASPPPPAPTTPLKTVSLDSTDQLVAGQTVYVPIYSQIYMWQQSQTIDLTATLSVRNTDLTHAMIVASVEYYNDAGELVRSYLEQPIELEPLASTSFVVEQEDASGGVGAAFVVEWVARQAVSTPVIESVMLNASGNQGISLISPGRVIRDRTSSPPTPN</sequence>
<reference evidence="2" key="1">
    <citation type="submission" date="2022-12" db="EMBL/GenBank/DDBJ databases">
        <title>Polyphasic identification of a Novel Hot-Spring Cyanobacterium Ocullathermofonsia sinensis gen nov. sp. nov. and Genomic Insights on its Adaptations to the Thermal Habitat.</title>
        <authorList>
            <person name="Daroch M."/>
            <person name="Tang J."/>
            <person name="Jiang Y."/>
        </authorList>
    </citation>
    <scope>NUCLEOTIDE SEQUENCE</scope>
    <source>
        <strain evidence="2">PKUAC-SCTA174</strain>
    </source>
</reference>
<evidence type="ECO:0000313" key="2">
    <source>
        <dbReference type="EMBL" id="WAL60027.1"/>
    </source>
</evidence>
<dbReference type="PROSITE" id="PS51257">
    <property type="entry name" value="PROKAR_LIPOPROTEIN"/>
    <property type="match status" value="1"/>
</dbReference>